<feature type="region of interest" description="Disordered" evidence="1">
    <location>
        <begin position="242"/>
        <end position="285"/>
    </location>
</feature>
<name>A0A0C3NTY6_PHLG1</name>
<accession>A0A0C3NTY6</accession>
<dbReference type="Proteomes" id="UP000053257">
    <property type="component" value="Unassembled WGS sequence"/>
</dbReference>
<proteinExistence type="predicted"/>
<dbReference type="HOGENOM" id="CLU_1001279_0_0_1"/>
<dbReference type="OrthoDB" id="3071203at2759"/>
<reference evidence="2 3" key="1">
    <citation type="journal article" date="2014" name="PLoS Genet.">
        <title>Analysis of the Phlebiopsis gigantea genome, transcriptome and secretome provides insight into its pioneer colonization strategies of wood.</title>
        <authorList>
            <person name="Hori C."/>
            <person name="Ishida T."/>
            <person name="Igarashi K."/>
            <person name="Samejima M."/>
            <person name="Suzuki H."/>
            <person name="Master E."/>
            <person name="Ferreira P."/>
            <person name="Ruiz-Duenas F.J."/>
            <person name="Held B."/>
            <person name="Canessa P."/>
            <person name="Larrondo L.F."/>
            <person name="Schmoll M."/>
            <person name="Druzhinina I.S."/>
            <person name="Kubicek C.P."/>
            <person name="Gaskell J.A."/>
            <person name="Kersten P."/>
            <person name="St John F."/>
            <person name="Glasner J."/>
            <person name="Sabat G."/>
            <person name="Splinter BonDurant S."/>
            <person name="Syed K."/>
            <person name="Yadav J."/>
            <person name="Mgbeahuruike A.C."/>
            <person name="Kovalchuk A."/>
            <person name="Asiegbu F.O."/>
            <person name="Lackner G."/>
            <person name="Hoffmeister D."/>
            <person name="Rencoret J."/>
            <person name="Gutierrez A."/>
            <person name="Sun H."/>
            <person name="Lindquist E."/>
            <person name="Barry K."/>
            <person name="Riley R."/>
            <person name="Grigoriev I.V."/>
            <person name="Henrissat B."/>
            <person name="Kues U."/>
            <person name="Berka R.M."/>
            <person name="Martinez A.T."/>
            <person name="Covert S.F."/>
            <person name="Blanchette R.A."/>
            <person name="Cullen D."/>
        </authorList>
    </citation>
    <scope>NUCLEOTIDE SEQUENCE [LARGE SCALE GENOMIC DNA]</scope>
    <source>
        <strain evidence="2 3">11061_1 CR5-6</strain>
    </source>
</reference>
<sequence length="285" mass="31109">MPLILLRPILPKLNSPNMIVSVLPRSLLSLLWQQNQPMHIPAIPTSDTDYQTLDPRATTHQVATYDPNAYDFSRFRTELPAPTVPINHAQSAALAPSLLGPLSHTEDDGPALEPLMDNTSRLQKSDRNASAIEENVDALEYSLHSLINGLGLDPDNLDIPDETSASHLPTGHDAAMSLDTGMHMDSANEFDIDAFINELSRSNPEPAFPDVTSHFDPNTPLDGTTVGDASTDQLTAFLDDVSSASDSLNDPLELQSRPSKRKSDVLDLPPPLLSNDTEPQVKRKR</sequence>
<dbReference type="STRING" id="745531.A0A0C3NTY6"/>
<keyword evidence="3" id="KW-1185">Reference proteome</keyword>
<organism evidence="2 3">
    <name type="scientific">Phlebiopsis gigantea (strain 11061_1 CR5-6)</name>
    <name type="common">White-rot fungus</name>
    <name type="synonym">Peniophora gigantea</name>
    <dbReference type="NCBI Taxonomy" id="745531"/>
    <lineage>
        <taxon>Eukaryota</taxon>
        <taxon>Fungi</taxon>
        <taxon>Dikarya</taxon>
        <taxon>Basidiomycota</taxon>
        <taxon>Agaricomycotina</taxon>
        <taxon>Agaricomycetes</taxon>
        <taxon>Polyporales</taxon>
        <taxon>Phanerochaetaceae</taxon>
        <taxon>Phlebiopsis</taxon>
    </lineage>
</organism>
<feature type="region of interest" description="Disordered" evidence="1">
    <location>
        <begin position="201"/>
        <end position="224"/>
    </location>
</feature>
<evidence type="ECO:0000313" key="3">
    <source>
        <dbReference type="Proteomes" id="UP000053257"/>
    </source>
</evidence>
<dbReference type="AlphaFoldDB" id="A0A0C3NTY6"/>
<evidence type="ECO:0000313" key="2">
    <source>
        <dbReference type="EMBL" id="KIP08764.1"/>
    </source>
</evidence>
<protein>
    <submittedName>
        <fullName evidence="2">Uncharacterized protein</fullName>
    </submittedName>
</protein>
<dbReference type="EMBL" id="KN840475">
    <property type="protein sequence ID" value="KIP08764.1"/>
    <property type="molecule type" value="Genomic_DNA"/>
</dbReference>
<evidence type="ECO:0000256" key="1">
    <source>
        <dbReference type="SAM" id="MobiDB-lite"/>
    </source>
</evidence>
<gene>
    <name evidence="2" type="ORF">PHLGIDRAFT_363864</name>
</gene>